<dbReference type="EMBL" id="BNEB01000005">
    <property type="protein sequence ID" value="GHI65024.1"/>
    <property type="molecule type" value="Genomic_DNA"/>
</dbReference>
<name>A0ABQ3SA76_9ACTN</name>
<dbReference type="Proteomes" id="UP000649259">
    <property type="component" value="Unassembled WGS sequence"/>
</dbReference>
<organism evidence="1 2">
    <name type="scientific">Streptomyces asoensis</name>
    <dbReference type="NCBI Taxonomy" id="249586"/>
    <lineage>
        <taxon>Bacteria</taxon>
        <taxon>Bacillati</taxon>
        <taxon>Actinomycetota</taxon>
        <taxon>Actinomycetes</taxon>
        <taxon>Kitasatosporales</taxon>
        <taxon>Streptomycetaceae</taxon>
        <taxon>Streptomyces</taxon>
    </lineage>
</organism>
<sequence>MSLCIPGETVVCIHISLTDNLPNIAVWDPDEVSIRVARGFQLSDVLREVRDILMVDLGAPASRGSLLWCFCGMRVELPRELAPHGVLAAEVC</sequence>
<keyword evidence="2" id="KW-1185">Reference proteome</keyword>
<accession>A0ABQ3SA76</accession>
<reference evidence="2" key="1">
    <citation type="submission" date="2023-07" db="EMBL/GenBank/DDBJ databases">
        <title>Whole genome shotgun sequence of Streptomyces cacaoi subsp. asoensis NBRC 13813.</title>
        <authorList>
            <person name="Komaki H."/>
            <person name="Tamura T."/>
        </authorList>
    </citation>
    <scope>NUCLEOTIDE SEQUENCE [LARGE SCALE GENOMIC DNA]</scope>
    <source>
        <strain evidence="2">NBRC 13813</strain>
    </source>
</reference>
<proteinExistence type="predicted"/>
<gene>
    <name evidence="1" type="ORF">Saso_66740</name>
</gene>
<protein>
    <submittedName>
        <fullName evidence="1">Uncharacterized protein</fullName>
    </submittedName>
</protein>
<evidence type="ECO:0000313" key="1">
    <source>
        <dbReference type="EMBL" id="GHI65024.1"/>
    </source>
</evidence>
<evidence type="ECO:0000313" key="2">
    <source>
        <dbReference type="Proteomes" id="UP000649259"/>
    </source>
</evidence>
<comment type="caution">
    <text evidence="1">The sequence shown here is derived from an EMBL/GenBank/DDBJ whole genome shotgun (WGS) entry which is preliminary data.</text>
</comment>